<dbReference type="EMBL" id="JABWDJ010000128">
    <property type="protein sequence ID" value="NVB75681.1"/>
    <property type="molecule type" value="Genomic_DNA"/>
</dbReference>
<feature type="domain" description="Bro-N" evidence="1">
    <location>
        <begin position="1"/>
        <end position="105"/>
    </location>
</feature>
<dbReference type="PANTHER" id="PTHR36180:SF2">
    <property type="entry name" value="BRO FAMILY PROTEIN"/>
    <property type="match status" value="1"/>
</dbReference>
<evidence type="ECO:0000313" key="2">
    <source>
        <dbReference type="EMBL" id="NVB75681.1"/>
    </source>
</evidence>
<reference evidence="2 3" key="1">
    <citation type="submission" date="2020-04" db="EMBL/GenBank/DDBJ databases">
        <authorList>
            <person name="Pieper L."/>
        </authorList>
    </citation>
    <scope>NUCLEOTIDE SEQUENCE [LARGE SCALE GENOMIC DNA]</scope>
    <source>
        <strain evidence="2 3">B33</strain>
    </source>
</reference>
<evidence type="ECO:0000259" key="1">
    <source>
        <dbReference type="PROSITE" id="PS51750"/>
    </source>
</evidence>
<sequence length="255" mass="28564">MNNIQIFQNEQFGKVRIAMNESNEPLFCLADVAKALGYSRPADAVNQHCKGVVILPTPTNGGVQDIKYGKESEVYRLTMKSKLPDAEKFQDWVCDEVLPSIRKHGAYMTSDTLEKALTSPDFLIQLATNLKEEKQKRIEAEQKIQKDAPKVLFADAVSTSQRSCLVAELAKILQQNGVNIGQNRLFSWMRENGYLCQKGDYYNQPTQKAMKLGLFELKKTTITKPDGSVLVTTTTKVTGKGQIYFVEKFLGKDAA</sequence>
<dbReference type="Proteomes" id="UP000524321">
    <property type="component" value="Unassembled WGS sequence"/>
</dbReference>
<dbReference type="RefSeq" id="WP_176350697.1">
    <property type="nucleotide sequence ID" value="NZ_JABWDJ010000128.1"/>
</dbReference>
<evidence type="ECO:0000313" key="3">
    <source>
        <dbReference type="Proteomes" id="UP000524321"/>
    </source>
</evidence>
<comment type="caution">
    <text evidence="2">The sequence shown here is derived from an EMBL/GenBank/DDBJ whole genome shotgun (WGS) entry which is preliminary data.</text>
</comment>
<dbReference type="SMART" id="SM01040">
    <property type="entry name" value="Bro-N"/>
    <property type="match status" value="1"/>
</dbReference>
<name>A0A7Y6PH21_PHOVU</name>
<dbReference type="PANTHER" id="PTHR36180">
    <property type="entry name" value="DNA-BINDING PROTEIN-RELATED-RELATED"/>
    <property type="match status" value="1"/>
</dbReference>
<dbReference type="AlphaFoldDB" id="A0A7Y6PH21"/>
<proteinExistence type="predicted"/>
<gene>
    <name evidence="2" type="ORF">HUV05_19585</name>
</gene>
<accession>A0A7Y6PH21</accession>
<protein>
    <submittedName>
        <fullName evidence="2">Phage antirepressor KilAC domain-containing protein</fullName>
    </submittedName>
</protein>
<dbReference type="InterPro" id="IPR003497">
    <property type="entry name" value="BRO_N_domain"/>
</dbReference>
<dbReference type="Pfam" id="PF02498">
    <property type="entry name" value="Bro-N"/>
    <property type="match status" value="1"/>
</dbReference>
<dbReference type="Pfam" id="PF03374">
    <property type="entry name" value="ANT"/>
    <property type="match status" value="1"/>
</dbReference>
<reference evidence="2 3" key="2">
    <citation type="submission" date="2020-07" db="EMBL/GenBank/DDBJ databases">
        <title>Bacterial metabolism rescues the inhibition of intestinal drug absorption by food and drug additives.</title>
        <authorList>
            <person name="Zou L."/>
            <person name="Spanogiannopoulos P."/>
            <person name="Chien H.-C."/>
            <person name="Pieper L.M."/>
            <person name="Cai W."/>
            <person name="Khuri N."/>
            <person name="Pottel J."/>
            <person name="Vora B."/>
            <person name="Ni Z."/>
            <person name="Tsakalozou E."/>
            <person name="Zhang W."/>
            <person name="Shoichet B.K."/>
            <person name="Giacomini K.M."/>
            <person name="Turnbaugh P.J."/>
        </authorList>
    </citation>
    <scope>NUCLEOTIDE SEQUENCE [LARGE SCALE GENOMIC DNA]</scope>
    <source>
        <strain evidence="2 3">B33</strain>
    </source>
</reference>
<dbReference type="GO" id="GO:0003677">
    <property type="term" value="F:DNA binding"/>
    <property type="evidence" value="ECO:0007669"/>
    <property type="project" value="InterPro"/>
</dbReference>
<dbReference type="PROSITE" id="PS51750">
    <property type="entry name" value="BRO_N"/>
    <property type="match status" value="1"/>
</dbReference>
<dbReference type="InterPro" id="IPR005039">
    <property type="entry name" value="Ant_C"/>
</dbReference>
<organism evidence="2 3">
    <name type="scientific">Phocaeicola vulgatus</name>
    <name type="common">Bacteroides vulgatus</name>
    <dbReference type="NCBI Taxonomy" id="821"/>
    <lineage>
        <taxon>Bacteria</taxon>
        <taxon>Pseudomonadati</taxon>
        <taxon>Bacteroidota</taxon>
        <taxon>Bacteroidia</taxon>
        <taxon>Bacteroidales</taxon>
        <taxon>Bacteroidaceae</taxon>
        <taxon>Phocaeicola</taxon>
    </lineage>
</organism>